<dbReference type="InterPro" id="IPR054539">
    <property type="entry name" value="Beta-prop_PDH"/>
</dbReference>
<dbReference type="Pfam" id="PF22807">
    <property type="entry name" value="TrAA12"/>
    <property type="match status" value="1"/>
</dbReference>
<dbReference type="PANTHER" id="PTHR19328">
    <property type="entry name" value="HEDGEHOG-INTERACTING PROTEIN"/>
    <property type="match status" value="1"/>
</dbReference>
<comment type="caution">
    <text evidence="3">The sequence shown here is derived from an EMBL/GenBank/DDBJ whole genome shotgun (WGS) entry which is preliminary data.</text>
</comment>
<feature type="domain" description="Pyrroloquinoline quinone-dependent pyranose dehydrogenase beta-propeller" evidence="2">
    <location>
        <begin position="74"/>
        <end position="458"/>
    </location>
</feature>
<dbReference type="Gene3D" id="2.120.10.30">
    <property type="entry name" value="TolB, C-terminal domain"/>
    <property type="match status" value="1"/>
</dbReference>
<gene>
    <name evidence="3" type="ORF">NCCP691_22840</name>
</gene>
<name>A0ABQ4Q646_9BURK</name>
<dbReference type="InterPro" id="IPR011042">
    <property type="entry name" value="6-blade_b-propeller_TolB-like"/>
</dbReference>
<dbReference type="Proteomes" id="UP000887222">
    <property type="component" value="Unassembled WGS sequence"/>
</dbReference>
<keyword evidence="4" id="KW-1185">Reference proteome</keyword>
<evidence type="ECO:0000313" key="3">
    <source>
        <dbReference type="EMBL" id="GIZ52270.1"/>
    </source>
</evidence>
<dbReference type="InterPro" id="IPR011041">
    <property type="entry name" value="Quinoprot_gluc/sorb_DH_b-prop"/>
</dbReference>
<evidence type="ECO:0000259" key="2">
    <source>
        <dbReference type="Pfam" id="PF22807"/>
    </source>
</evidence>
<dbReference type="PANTHER" id="PTHR19328:SF53">
    <property type="entry name" value="MEMBRANE PROTEIN"/>
    <property type="match status" value="1"/>
</dbReference>
<proteinExistence type="predicted"/>
<protein>
    <recommendedName>
        <fullName evidence="2">Pyrroloquinoline quinone-dependent pyranose dehydrogenase beta-propeller domain-containing protein</fullName>
    </recommendedName>
</protein>
<sequence length="459" mass="48616">MEASAFAAAHNRRLRWLGMALSAVLLAACGGGGGGGEPDATPARQATSASVSQPLEVPQALAGGNLGTDRRLTVPEGFGIRVWARVNRARFMALAPNGDVLVSVPSEGRIVLLRDRGNETPQAFDFATGLTQPHDMVFHTIGATTWLYVAESNRVTRSVYASGETARAGAQTVVDGLPDGSLPGLQGNYGHELKNIALSPDNKLYVSIASACNACAEDTQSDPVRGAIYQYEADGSAPRLYARGIRNAEGLDFLPGTNTLWVTVNNRDEIRIPTDADVDGDGVSDLGKQLPRYVDENPAELFTPVREGGNYGWPFCNAQPNASMSNLGSVFDLDLNPDNSVLDCGTIDRPAKGLRAHSAPLGFSFLQDSAVPAAWRGGAAVALHGCWNCSSLRAGYKVSWLPFDGAGNAGAEIDLVTGFVTDPDARDAWGRPVDVIPDARGNLLISDDLTGAIYMLYQK</sequence>
<feature type="compositionally biased region" description="Polar residues" evidence="1">
    <location>
        <begin position="44"/>
        <end position="53"/>
    </location>
</feature>
<organism evidence="3 4">
    <name type="scientific">Noviherbaspirillum aridicola</name>
    <dbReference type="NCBI Taxonomy" id="2849687"/>
    <lineage>
        <taxon>Bacteria</taxon>
        <taxon>Pseudomonadati</taxon>
        <taxon>Pseudomonadota</taxon>
        <taxon>Betaproteobacteria</taxon>
        <taxon>Burkholderiales</taxon>
        <taxon>Oxalobacteraceae</taxon>
        <taxon>Noviherbaspirillum</taxon>
    </lineage>
</organism>
<accession>A0ABQ4Q646</accession>
<dbReference type="EMBL" id="BPMK01000009">
    <property type="protein sequence ID" value="GIZ52270.1"/>
    <property type="molecule type" value="Genomic_DNA"/>
</dbReference>
<evidence type="ECO:0000313" key="4">
    <source>
        <dbReference type="Proteomes" id="UP000887222"/>
    </source>
</evidence>
<evidence type="ECO:0000256" key="1">
    <source>
        <dbReference type="SAM" id="MobiDB-lite"/>
    </source>
</evidence>
<feature type="region of interest" description="Disordered" evidence="1">
    <location>
        <begin position="32"/>
        <end position="54"/>
    </location>
</feature>
<dbReference type="RefSeq" id="WP_220808430.1">
    <property type="nucleotide sequence ID" value="NZ_BPMK01000009.1"/>
</dbReference>
<reference evidence="3 4" key="1">
    <citation type="journal article" date="2022" name="Int. J. Syst. Evol. Microbiol.">
        <title>Noviherbaspirillum aridicola sp. nov., isolated from an arid soil in Pakistan.</title>
        <authorList>
            <person name="Khan I.U."/>
            <person name="Saqib M."/>
            <person name="Amin A."/>
            <person name="Hussain F."/>
            <person name="Li L."/>
            <person name="Liu Y.H."/>
            <person name="Fang B.Z."/>
            <person name="Ahmed I."/>
            <person name="Li W.J."/>
        </authorList>
    </citation>
    <scope>NUCLEOTIDE SEQUENCE [LARGE SCALE GENOMIC DNA]</scope>
    <source>
        <strain evidence="3 4">NCCP-691</strain>
    </source>
</reference>
<dbReference type="SUPFAM" id="SSF50952">
    <property type="entry name" value="Soluble quinoprotein glucose dehydrogenase"/>
    <property type="match status" value="1"/>
</dbReference>